<keyword evidence="1" id="KW-0472">Membrane</keyword>
<dbReference type="RefSeq" id="WP_166233843.1">
    <property type="nucleotide sequence ID" value="NZ_CP049865.1"/>
</dbReference>
<sequence>MTTFLVLGGAGIVLVVLALVLGDVLDGALHLDALDNDLFSVSSIAAFVGSFGFGGAIGLAVSDSTAIAVVVGLVVGALAALGAVKLTRALRRDDSASFRVDTLVGHPAYVITAIPADGYGEVRLNVGGHVRKYAARCAQPVAEGSEVWVSAVVSPTAVAVTPVKREDDPVLPPPIP</sequence>
<reference evidence="2 3" key="1">
    <citation type="submission" date="2020-03" db="EMBL/GenBank/DDBJ databases">
        <title>Propioniciclava sp. nov., isolated from Hydrophilus acuminatus.</title>
        <authorList>
            <person name="Hyun D.-W."/>
            <person name="Bae J.-W."/>
        </authorList>
    </citation>
    <scope>NUCLEOTIDE SEQUENCE [LARGE SCALE GENOMIC DNA]</scope>
    <source>
        <strain evidence="2 3">HDW11</strain>
    </source>
</reference>
<evidence type="ECO:0000313" key="3">
    <source>
        <dbReference type="Proteomes" id="UP000501058"/>
    </source>
</evidence>
<feature type="transmembrane region" description="Helical" evidence="1">
    <location>
        <begin position="66"/>
        <end position="84"/>
    </location>
</feature>
<protein>
    <recommendedName>
        <fullName evidence="4">NfeD-like C-terminal, partner-binding</fullName>
    </recommendedName>
</protein>
<organism evidence="2 3">
    <name type="scientific">Propioniciclava coleopterorum</name>
    <dbReference type="NCBI Taxonomy" id="2714937"/>
    <lineage>
        <taxon>Bacteria</taxon>
        <taxon>Bacillati</taxon>
        <taxon>Actinomycetota</taxon>
        <taxon>Actinomycetes</taxon>
        <taxon>Propionibacteriales</taxon>
        <taxon>Propionibacteriaceae</taxon>
        <taxon>Propioniciclava</taxon>
    </lineage>
</organism>
<dbReference type="EMBL" id="CP049865">
    <property type="protein sequence ID" value="QIK72768.1"/>
    <property type="molecule type" value="Genomic_DNA"/>
</dbReference>
<name>A0A6G7Y7Z1_9ACTN</name>
<evidence type="ECO:0008006" key="4">
    <source>
        <dbReference type="Google" id="ProtNLM"/>
    </source>
</evidence>
<keyword evidence="3" id="KW-1185">Reference proteome</keyword>
<dbReference type="KEGG" id="prv:G7070_11410"/>
<dbReference type="Proteomes" id="UP000501058">
    <property type="component" value="Chromosome"/>
</dbReference>
<proteinExistence type="predicted"/>
<feature type="transmembrane region" description="Helical" evidence="1">
    <location>
        <begin position="38"/>
        <end position="59"/>
    </location>
</feature>
<evidence type="ECO:0000256" key="1">
    <source>
        <dbReference type="SAM" id="Phobius"/>
    </source>
</evidence>
<dbReference type="InterPro" id="IPR012340">
    <property type="entry name" value="NA-bd_OB-fold"/>
</dbReference>
<keyword evidence="1" id="KW-1133">Transmembrane helix</keyword>
<dbReference type="Gene3D" id="2.40.50.140">
    <property type="entry name" value="Nucleic acid-binding proteins"/>
    <property type="match status" value="1"/>
</dbReference>
<gene>
    <name evidence="2" type="ORF">G7070_11410</name>
</gene>
<keyword evidence="1" id="KW-0812">Transmembrane</keyword>
<evidence type="ECO:0000313" key="2">
    <source>
        <dbReference type="EMBL" id="QIK72768.1"/>
    </source>
</evidence>
<dbReference type="AlphaFoldDB" id="A0A6G7Y7Z1"/>
<accession>A0A6G7Y7Z1</accession>